<evidence type="ECO:0000313" key="2">
    <source>
        <dbReference type="EMBL" id="TKX27191.1"/>
    </source>
</evidence>
<sequence length="769" mass="88890">MPDSGATSGLRPRTRKSSKVPVRNITFDPGNSDDSVYNSIRSLDDWAALLTKRRRSHGRPGVEQIWRAMRTRSVNLPVGGPAFDNFWSTFLKAFLDDPTLLKELITHASQLKQNSGRTFHFLYKQIMDYYMIKYPATARELFEFLCDRDLVPPERAQPFIRHVLASKGNRHAVRLFEQIYLSGQERNLYDHFISAVKEMQVSTSTMRKWHGFLILQGDFPSPKVRSTPAVEHLFTYEHIANKGDVRALRAQEDRWLEQKTNVSDPFDPEAPFTRERLSSVIGEIHGIKQKSVTDAFCARLFATGGISTGFMIGALAMFGLDTVGPLALRELAARGETVGKFREALRELRERKIAITDCAFSRALRKFANDGREDLFESIVTSDRHPDTYEQRDILERLVEDDLMQDRTTDAHALLAILVMSDRDEHNAQWNSLLKAEARNRRRNKVKAIVQEMLLQGQKIRSEVLYSLMEHLLPVRSAGSNPQTGTDQLPQEIEATRYVAELFLAILNTGRILPVWAWRELMKRYGMVGRMDELSYLSYKLAEHHLRRITQLSASPRLFTRFARSSFRFKQDQLQNRLKDIFDFRMQRAIVAWGFQGSHNYQWLPRRSRDLSLSQEEQRDSRWLEGIKLLAQLLRMGVHINTDVVRRETVSRLGMTYTPGVSAASPNRALKDQNQQALHTKVDLIQEAWGNNGLFKMSGSIEEASEDERERLLYQHLFKDSGWLRRSQLSLVKKWKKKQHFPRRHTRPVDLRAMKALHHALHSKRQEAG</sequence>
<dbReference type="AlphaFoldDB" id="A0A4U7BAS6"/>
<proteinExistence type="predicted"/>
<evidence type="ECO:0000313" key="3">
    <source>
        <dbReference type="Proteomes" id="UP000308133"/>
    </source>
</evidence>
<accession>A0A4U7BAS6</accession>
<dbReference type="Proteomes" id="UP000308133">
    <property type="component" value="Unassembled WGS sequence"/>
</dbReference>
<gene>
    <name evidence="2" type="ORF">C1H76_0485</name>
</gene>
<feature type="region of interest" description="Disordered" evidence="1">
    <location>
        <begin position="1"/>
        <end position="25"/>
    </location>
</feature>
<comment type="caution">
    <text evidence="2">The sequence shown here is derived from an EMBL/GenBank/DDBJ whole genome shotgun (WGS) entry which is preliminary data.</text>
</comment>
<organism evidence="2 3">
    <name type="scientific">Elsinoe australis</name>
    <dbReference type="NCBI Taxonomy" id="40998"/>
    <lineage>
        <taxon>Eukaryota</taxon>
        <taxon>Fungi</taxon>
        <taxon>Dikarya</taxon>
        <taxon>Ascomycota</taxon>
        <taxon>Pezizomycotina</taxon>
        <taxon>Dothideomycetes</taxon>
        <taxon>Dothideomycetidae</taxon>
        <taxon>Myriangiales</taxon>
        <taxon>Elsinoaceae</taxon>
        <taxon>Elsinoe</taxon>
    </lineage>
</organism>
<reference evidence="2 3" key="1">
    <citation type="submission" date="2018-02" db="EMBL/GenBank/DDBJ databases">
        <title>Draft genome sequences of Elsinoe sp., causing black scab on jojoba.</title>
        <authorList>
            <person name="Stodart B."/>
            <person name="Jeffress S."/>
            <person name="Ash G."/>
            <person name="Arun Chinnappa K."/>
        </authorList>
    </citation>
    <scope>NUCLEOTIDE SEQUENCE [LARGE SCALE GENOMIC DNA]</scope>
    <source>
        <strain evidence="2 3">Hillstone_2</strain>
    </source>
</reference>
<protein>
    <submittedName>
        <fullName evidence="2">Uncharacterized protein</fullName>
    </submittedName>
</protein>
<evidence type="ECO:0000256" key="1">
    <source>
        <dbReference type="SAM" id="MobiDB-lite"/>
    </source>
</evidence>
<dbReference type="EMBL" id="PTQR01000006">
    <property type="protein sequence ID" value="TKX27191.1"/>
    <property type="molecule type" value="Genomic_DNA"/>
</dbReference>
<name>A0A4U7BAS6_9PEZI</name>